<dbReference type="PRINTS" id="PR00080">
    <property type="entry name" value="SDRFAMILY"/>
</dbReference>
<dbReference type="InterPro" id="IPR057326">
    <property type="entry name" value="KR_dom"/>
</dbReference>
<proteinExistence type="inferred from homology"/>
<dbReference type="Pfam" id="PF00106">
    <property type="entry name" value="adh_short"/>
    <property type="match status" value="1"/>
</dbReference>
<protein>
    <submittedName>
        <fullName evidence="5">Short-chain dehydrogenase/reductase SDR</fullName>
    </submittedName>
</protein>
<dbReference type="GO" id="GO:0016491">
    <property type="term" value="F:oxidoreductase activity"/>
    <property type="evidence" value="ECO:0007669"/>
    <property type="project" value="UniProtKB-KW"/>
</dbReference>
<evidence type="ECO:0000256" key="2">
    <source>
        <dbReference type="ARBA" id="ARBA00023002"/>
    </source>
</evidence>
<reference evidence="5 6" key="1">
    <citation type="journal article" date="2014" name="PLoS Genet.">
        <title>Phylogenetically driven sequencing of extremely halophilic archaea reveals strategies for static and dynamic osmo-response.</title>
        <authorList>
            <person name="Becker E.A."/>
            <person name="Seitzer P.M."/>
            <person name="Tritt A."/>
            <person name="Larsen D."/>
            <person name="Krusor M."/>
            <person name="Yao A.I."/>
            <person name="Wu D."/>
            <person name="Madern D."/>
            <person name="Eisen J.A."/>
            <person name="Darling A.E."/>
            <person name="Facciotti M.T."/>
        </authorList>
    </citation>
    <scope>NUCLEOTIDE SEQUENCE [LARGE SCALE GENOMIC DNA]</scope>
    <source>
        <strain evidence="5 6">DSM 13077</strain>
    </source>
</reference>
<gene>
    <name evidence="5" type="ORF">C480_17537</name>
</gene>
<comment type="caution">
    <text evidence="5">The sequence shown here is derived from an EMBL/GenBank/DDBJ whole genome shotgun (WGS) entry which is preliminary data.</text>
</comment>
<dbReference type="InterPro" id="IPR036291">
    <property type="entry name" value="NAD(P)-bd_dom_sf"/>
</dbReference>
<dbReference type="AlphaFoldDB" id="M0AW16"/>
<dbReference type="SMART" id="SM00822">
    <property type="entry name" value="PKS_KR"/>
    <property type="match status" value="1"/>
</dbReference>
<keyword evidence="6" id="KW-1185">Reference proteome</keyword>
<name>M0AW16_9EURY</name>
<comment type="similarity">
    <text evidence="1 3">Belongs to the short-chain dehydrogenases/reductases (SDR) family.</text>
</comment>
<evidence type="ECO:0000256" key="3">
    <source>
        <dbReference type="RuleBase" id="RU000363"/>
    </source>
</evidence>
<dbReference type="Proteomes" id="UP000011591">
    <property type="component" value="Unassembled WGS sequence"/>
</dbReference>
<evidence type="ECO:0000313" key="5">
    <source>
        <dbReference type="EMBL" id="ELZ02158.1"/>
    </source>
</evidence>
<evidence type="ECO:0000259" key="4">
    <source>
        <dbReference type="SMART" id="SM00822"/>
    </source>
</evidence>
<dbReference type="PRINTS" id="PR00081">
    <property type="entry name" value="GDHRDH"/>
</dbReference>
<dbReference type="PANTHER" id="PTHR44169:SF6">
    <property type="entry name" value="NADPH-DEPENDENT 1-ACYLDIHYDROXYACETONE PHOSPHATE REDUCTASE"/>
    <property type="match status" value="1"/>
</dbReference>
<dbReference type="InterPro" id="IPR002347">
    <property type="entry name" value="SDR_fam"/>
</dbReference>
<feature type="domain" description="Ketoreductase" evidence="4">
    <location>
        <begin position="6"/>
        <end position="185"/>
    </location>
</feature>
<evidence type="ECO:0000313" key="6">
    <source>
        <dbReference type="Proteomes" id="UP000011591"/>
    </source>
</evidence>
<keyword evidence="2" id="KW-0560">Oxidoreductase</keyword>
<organism evidence="5 6">
    <name type="scientific">Natrialba aegyptia DSM 13077</name>
    <dbReference type="NCBI Taxonomy" id="1227491"/>
    <lineage>
        <taxon>Archaea</taxon>
        <taxon>Methanobacteriati</taxon>
        <taxon>Methanobacteriota</taxon>
        <taxon>Stenosarchaea group</taxon>
        <taxon>Halobacteria</taxon>
        <taxon>Halobacteriales</taxon>
        <taxon>Natrialbaceae</taxon>
        <taxon>Natrialba</taxon>
    </lineage>
</organism>
<dbReference type="PANTHER" id="PTHR44169">
    <property type="entry name" value="NADPH-DEPENDENT 1-ACYLDIHYDROXYACETONE PHOSPHATE REDUCTASE"/>
    <property type="match status" value="1"/>
</dbReference>
<dbReference type="PROSITE" id="PS00061">
    <property type="entry name" value="ADH_SHORT"/>
    <property type="match status" value="1"/>
</dbReference>
<dbReference type="PATRIC" id="fig|1227491.4.peg.3590"/>
<dbReference type="InterPro" id="IPR020904">
    <property type="entry name" value="Sc_DH/Rdtase_CS"/>
</dbReference>
<dbReference type="SUPFAM" id="SSF51735">
    <property type="entry name" value="NAD(P)-binding Rossmann-fold domains"/>
    <property type="match status" value="1"/>
</dbReference>
<dbReference type="EMBL" id="AOIP01000040">
    <property type="protein sequence ID" value="ELZ02158.1"/>
    <property type="molecule type" value="Genomic_DNA"/>
</dbReference>
<evidence type="ECO:0000256" key="1">
    <source>
        <dbReference type="ARBA" id="ARBA00006484"/>
    </source>
</evidence>
<sequence length="252" mass="27683">MSESNRVVVVTGANEGIGYHMLTSLVADGYRVAGLDSTVANLESLQETEPKRVRYYECDVTDPDDVQDAVSGVIETWDRIDILVNNAGISTVAPFGELAMEEMRREFEVNVFGYMQMIRAVLPHMRDRGDGIIHNMGSGTGDVGHPGLSGYAATKGAIKAFVRSLRLELHHTGVSCTLMVPPTTNTQMVAGLEYPSWMTSDPDAVGRKLASHVESTQPVITPDRKTKFGLALIDWFPSLWRKITGRFVEPPD</sequence>
<dbReference type="RefSeq" id="WP_006666909.1">
    <property type="nucleotide sequence ID" value="NZ_AOIP01000040.1"/>
</dbReference>
<dbReference type="Gene3D" id="3.40.50.720">
    <property type="entry name" value="NAD(P)-binding Rossmann-like Domain"/>
    <property type="match status" value="1"/>
</dbReference>
<accession>M0AW16</accession>